<evidence type="ECO:0000256" key="2">
    <source>
        <dbReference type="SAM" id="MobiDB-lite"/>
    </source>
</evidence>
<dbReference type="InterPro" id="IPR000618">
    <property type="entry name" value="Insect_cuticle"/>
</dbReference>
<dbReference type="Pfam" id="PF00379">
    <property type="entry name" value="Chitin_bind_4"/>
    <property type="match status" value="1"/>
</dbReference>
<dbReference type="PROSITE" id="PS51155">
    <property type="entry name" value="CHIT_BIND_RR_2"/>
    <property type="match status" value="1"/>
</dbReference>
<dbReference type="EMBL" id="OU895878">
    <property type="protein sequence ID" value="CAG9804938.1"/>
    <property type="molecule type" value="Genomic_DNA"/>
</dbReference>
<feature type="signal peptide" evidence="3">
    <location>
        <begin position="1"/>
        <end position="21"/>
    </location>
</feature>
<protein>
    <submittedName>
        <fullName evidence="4">Uncharacterized protein</fullName>
    </submittedName>
</protein>
<dbReference type="OrthoDB" id="6629557at2759"/>
<feature type="chain" id="PRO_5040253830" evidence="3">
    <location>
        <begin position="22"/>
        <end position="147"/>
    </location>
</feature>
<dbReference type="PANTHER" id="PTHR10380">
    <property type="entry name" value="CUTICLE PROTEIN"/>
    <property type="match status" value="1"/>
</dbReference>
<feature type="compositionally biased region" description="Basic and acidic residues" evidence="2">
    <location>
        <begin position="56"/>
        <end position="66"/>
    </location>
</feature>
<feature type="region of interest" description="Disordered" evidence="2">
    <location>
        <begin position="47"/>
        <end position="66"/>
    </location>
</feature>
<reference evidence="4" key="2">
    <citation type="submission" date="2022-10" db="EMBL/GenBank/DDBJ databases">
        <authorList>
            <consortium name="ENA_rothamsted_submissions"/>
            <consortium name="culmorum"/>
            <person name="King R."/>
        </authorList>
    </citation>
    <scope>NUCLEOTIDE SEQUENCE</scope>
</reference>
<sequence length="147" mass="16300">MLVTSERIIFVLIGFISIALCMPAVKDNEVYLVDYSNERSKDGSYSFNYELSDGQSRTEKGTLKDGKDADGNDIKILSVTGQYAFVAPNGQKFVTFYISDEKGYRVEKMMTAEAIGRSLDTTFDADVKSDDDLAIVTTTESEIELDS</sequence>
<organism evidence="4 5">
    <name type="scientific">Chironomus riparius</name>
    <dbReference type="NCBI Taxonomy" id="315576"/>
    <lineage>
        <taxon>Eukaryota</taxon>
        <taxon>Metazoa</taxon>
        <taxon>Ecdysozoa</taxon>
        <taxon>Arthropoda</taxon>
        <taxon>Hexapoda</taxon>
        <taxon>Insecta</taxon>
        <taxon>Pterygota</taxon>
        <taxon>Neoptera</taxon>
        <taxon>Endopterygota</taxon>
        <taxon>Diptera</taxon>
        <taxon>Nematocera</taxon>
        <taxon>Chironomoidea</taxon>
        <taxon>Chironomidae</taxon>
        <taxon>Chironominae</taxon>
        <taxon>Chironomus</taxon>
    </lineage>
</organism>
<evidence type="ECO:0000256" key="3">
    <source>
        <dbReference type="SAM" id="SignalP"/>
    </source>
</evidence>
<accession>A0A9N9RYJ7</accession>
<reference evidence="4" key="1">
    <citation type="submission" date="2022-01" db="EMBL/GenBank/DDBJ databases">
        <authorList>
            <person name="King R."/>
        </authorList>
    </citation>
    <scope>NUCLEOTIDE SEQUENCE</scope>
</reference>
<dbReference type="GO" id="GO:0062129">
    <property type="term" value="C:chitin-based extracellular matrix"/>
    <property type="evidence" value="ECO:0007669"/>
    <property type="project" value="TreeGrafter"/>
</dbReference>
<proteinExistence type="predicted"/>
<dbReference type="PANTHER" id="PTHR10380:SF192">
    <property type="entry name" value="GEO02312P1"/>
    <property type="match status" value="1"/>
</dbReference>
<dbReference type="Proteomes" id="UP001153620">
    <property type="component" value="Chromosome 2"/>
</dbReference>
<evidence type="ECO:0000313" key="5">
    <source>
        <dbReference type="Proteomes" id="UP001153620"/>
    </source>
</evidence>
<name>A0A9N9RYJ7_9DIPT</name>
<gene>
    <name evidence="4" type="ORF">CHIRRI_LOCUS7815</name>
</gene>
<dbReference type="AlphaFoldDB" id="A0A9N9RYJ7"/>
<evidence type="ECO:0000256" key="1">
    <source>
        <dbReference type="PROSITE-ProRule" id="PRU00497"/>
    </source>
</evidence>
<dbReference type="PRINTS" id="PR00947">
    <property type="entry name" value="CUTICLE"/>
</dbReference>
<dbReference type="InterPro" id="IPR050468">
    <property type="entry name" value="Cuticle_Struct_Prot"/>
</dbReference>
<keyword evidence="3" id="KW-0732">Signal</keyword>
<evidence type="ECO:0000313" key="4">
    <source>
        <dbReference type="EMBL" id="CAG9804938.1"/>
    </source>
</evidence>
<keyword evidence="5" id="KW-1185">Reference proteome</keyword>
<keyword evidence="1" id="KW-0193">Cuticle</keyword>
<dbReference type="GO" id="GO:0008010">
    <property type="term" value="F:structural constituent of chitin-based larval cuticle"/>
    <property type="evidence" value="ECO:0007669"/>
    <property type="project" value="TreeGrafter"/>
</dbReference>